<evidence type="ECO:0000313" key="9">
    <source>
        <dbReference type="EMBL" id="PRW33070.1"/>
    </source>
</evidence>
<feature type="transmembrane region" description="Helical" evidence="7">
    <location>
        <begin position="145"/>
        <end position="170"/>
    </location>
</feature>
<feature type="transmembrane region" description="Helical" evidence="7">
    <location>
        <begin position="28"/>
        <end position="47"/>
    </location>
</feature>
<dbReference type="PANTHER" id="PTHR48017">
    <property type="entry name" value="OS05G0424000 PROTEIN-RELATED"/>
    <property type="match status" value="1"/>
</dbReference>
<sequence length="648" mass="68508">MTAAGASVEELRPAGSTEYAPNAKSGTLLTVIAHVFCAIVGAGVLGLPNALAWWGWVAGPLLLVLFYLVSLWTSTMLASVYRVNEIEHARYHHAVQHILGPKWARLAAIFQCIHLVLATLAYTITGGMAMSTAATRMGSGFNKQWQLTLLLGAIEVGLSQTCFFALAPCVCIEQLPSLEECWWVSAIGSVSSLIYCFIALILGCIYAHNGLGSVGGREGNSPTDKALSMLNALGSLAFAYSFAQVLVEIQDTLRQPPPAIGTMRKAVAVGVTGAFGFYLTVACTGYASLGSAVPGEVLDGFTDAPDWPMVLANLAVAAHMITAIQVFQQPLMCTIESYVKARQLRRQQRKAVGGGAVQLGKLSGEHHLPAISESEESDSKKNLDASSQDAAALRASPFADSPSVVAAATEAGNGPAAARVLSATGQLGTADAALSGGVGVLRSHGSVALAPAASGLGSQRLMSVRLTANSGLVYNSAPIPTLLPSEDWKPTGRLARHTADLHLTASGRKQRQVCSTLGSLAHALGRDSMYAVDTGFCNEEVPLNEHGYYVPFWQRFIIRTSYVLLITLCAILMPFFTPVVGLVGSITYWPLCVAFPCLMYAKVYRPSGFQLAAMKAINVFMGFIVVGALIGSARALVVEWSSGFTLFD</sequence>
<dbReference type="GO" id="GO:0016020">
    <property type="term" value="C:membrane"/>
    <property type="evidence" value="ECO:0007669"/>
    <property type="project" value="UniProtKB-SubCell"/>
</dbReference>
<keyword evidence="6 7" id="KW-0472">Membrane</keyword>
<dbReference type="OrthoDB" id="655540at2759"/>
<keyword evidence="4" id="KW-0029">Amino-acid transport</keyword>
<keyword evidence="5 7" id="KW-1133">Transmembrane helix</keyword>
<proteinExistence type="predicted"/>
<dbReference type="AlphaFoldDB" id="A0A2P6TG41"/>
<name>A0A2P6TG41_CHLSO</name>
<protein>
    <submittedName>
        <fullName evidence="9">Amino acid permease 2</fullName>
    </submittedName>
</protein>
<comment type="caution">
    <text evidence="9">The sequence shown here is derived from an EMBL/GenBank/DDBJ whole genome shotgun (WGS) entry which is preliminary data.</text>
</comment>
<accession>A0A2P6TG41</accession>
<evidence type="ECO:0000256" key="5">
    <source>
        <dbReference type="ARBA" id="ARBA00022989"/>
    </source>
</evidence>
<evidence type="ECO:0000256" key="4">
    <source>
        <dbReference type="ARBA" id="ARBA00022970"/>
    </source>
</evidence>
<reference evidence="9 10" key="1">
    <citation type="journal article" date="2018" name="Plant J.">
        <title>Genome sequences of Chlorella sorokiniana UTEX 1602 and Micractinium conductrix SAG 241.80: implications to maltose excretion by a green alga.</title>
        <authorList>
            <person name="Arriola M.B."/>
            <person name="Velmurugan N."/>
            <person name="Zhang Y."/>
            <person name="Plunkett M.H."/>
            <person name="Hondzo H."/>
            <person name="Barney B.M."/>
        </authorList>
    </citation>
    <scope>NUCLEOTIDE SEQUENCE [LARGE SCALE GENOMIC DNA]</scope>
    <source>
        <strain evidence="10">UTEX 1602</strain>
    </source>
</reference>
<feature type="transmembrane region" description="Helical" evidence="7">
    <location>
        <begin position="228"/>
        <end position="247"/>
    </location>
</feature>
<keyword evidence="2" id="KW-0813">Transport</keyword>
<gene>
    <name evidence="9" type="ORF">C2E21_7971</name>
</gene>
<feature type="transmembrane region" description="Helical" evidence="7">
    <location>
        <begin position="307"/>
        <end position="327"/>
    </location>
</feature>
<evidence type="ECO:0000256" key="1">
    <source>
        <dbReference type="ARBA" id="ARBA00004370"/>
    </source>
</evidence>
<feature type="transmembrane region" description="Helical" evidence="7">
    <location>
        <begin position="562"/>
        <end position="580"/>
    </location>
</feature>
<keyword evidence="10" id="KW-1185">Reference proteome</keyword>
<evidence type="ECO:0000256" key="2">
    <source>
        <dbReference type="ARBA" id="ARBA00022448"/>
    </source>
</evidence>
<feature type="transmembrane region" description="Helical" evidence="7">
    <location>
        <begin position="586"/>
        <end position="604"/>
    </location>
</feature>
<comment type="subcellular location">
    <subcellularLocation>
        <location evidence="1">Membrane</location>
    </subcellularLocation>
</comment>
<feature type="transmembrane region" description="Helical" evidence="7">
    <location>
        <begin position="53"/>
        <end position="83"/>
    </location>
</feature>
<keyword evidence="3 7" id="KW-0812">Transmembrane</keyword>
<dbReference type="Pfam" id="PF01490">
    <property type="entry name" value="Aa_trans"/>
    <property type="match status" value="2"/>
</dbReference>
<feature type="transmembrane region" description="Helical" evidence="7">
    <location>
        <begin position="267"/>
        <end position="287"/>
    </location>
</feature>
<dbReference type="EMBL" id="LHPG02000018">
    <property type="protein sequence ID" value="PRW33070.1"/>
    <property type="molecule type" value="Genomic_DNA"/>
</dbReference>
<feature type="transmembrane region" description="Helical" evidence="7">
    <location>
        <begin position="182"/>
        <end position="208"/>
    </location>
</feature>
<feature type="domain" description="Amino acid transporter transmembrane" evidence="8">
    <location>
        <begin position="25"/>
        <end position="346"/>
    </location>
</feature>
<evidence type="ECO:0000256" key="3">
    <source>
        <dbReference type="ARBA" id="ARBA00022692"/>
    </source>
</evidence>
<dbReference type="Proteomes" id="UP000239899">
    <property type="component" value="Unassembled WGS sequence"/>
</dbReference>
<feature type="domain" description="Amino acid transporter transmembrane" evidence="8">
    <location>
        <begin position="553"/>
        <end position="630"/>
    </location>
</feature>
<dbReference type="InterPro" id="IPR013057">
    <property type="entry name" value="AA_transpt_TM"/>
</dbReference>
<feature type="transmembrane region" description="Helical" evidence="7">
    <location>
        <begin position="103"/>
        <end position="125"/>
    </location>
</feature>
<evidence type="ECO:0000313" key="10">
    <source>
        <dbReference type="Proteomes" id="UP000239899"/>
    </source>
</evidence>
<dbReference type="GO" id="GO:0006865">
    <property type="term" value="P:amino acid transport"/>
    <property type="evidence" value="ECO:0007669"/>
    <property type="project" value="UniProtKB-KW"/>
</dbReference>
<organism evidence="9 10">
    <name type="scientific">Chlorella sorokiniana</name>
    <name type="common">Freshwater green alga</name>
    <dbReference type="NCBI Taxonomy" id="3076"/>
    <lineage>
        <taxon>Eukaryota</taxon>
        <taxon>Viridiplantae</taxon>
        <taxon>Chlorophyta</taxon>
        <taxon>core chlorophytes</taxon>
        <taxon>Trebouxiophyceae</taxon>
        <taxon>Chlorellales</taxon>
        <taxon>Chlorellaceae</taxon>
        <taxon>Chlorella clade</taxon>
        <taxon>Chlorella</taxon>
    </lineage>
</organism>
<evidence type="ECO:0000256" key="7">
    <source>
        <dbReference type="SAM" id="Phobius"/>
    </source>
</evidence>
<feature type="transmembrane region" description="Helical" evidence="7">
    <location>
        <begin position="616"/>
        <end position="637"/>
    </location>
</feature>
<evidence type="ECO:0000256" key="6">
    <source>
        <dbReference type="ARBA" id="ARBA00023136"/>
    </source>
</evidence>
<evidence type="ECO:0000259" key="8">
    <source>
        <dbReference type="Pfam" id="PF01490"/>
    </source>
</evidence>